<protein>
    <recommendedName>
        <fullName evidence="2">Thoeris protein ThsA Macro domain-containing protein</fullName>
    </recommendedName>
</protein>
<dbReference type="EMBL" id="BNAV01000002">
    <property type="protein sequence ID" value="GHF44500.1"/>
    <property type="molecule type" value="Genomic_DNA"/>
</dbReference>
<evidence type="ECO:0000313" key="4">
    <source>
        <dbReference type="Proteomes" id="UP000658656"/>
    </source>
</evidence>
<evidence type="ECO:0000259" key="2">
    <source>
        <dbReference type="Pfam" id="PF20016"/>
    </source>
</evidence>
<organism evidence="3 4">
    <name type="scientific">Amycolatopsis bartoniae</name>
    <dbReference type="NCBI Taxonomy" id="941986"/>
    <lineage>
        <taxon>Bacteria</taxon>
        <taxon>Bacillati</taxon>
        <taxon>Actinomycetota</taxon>
        <taxon>Actinomycetes</taxon>
        <taxon>Pseudonocardiales</taxon>
        <taxon>Pseudonocardiaceae</taxon>
        <taxon>Amycolatopsis</taxon>
    </lineage>
</organism>
<keyword evidence="4" id="KW-1185">Reference proteome</keyword>
<evidence type="ECO:0000256" key="1">
    <source>
        <dbReference type="SAM" id="Phobius"/>
    </source>
</evidence>
<dbReference type="Pfam" id="PF20016">
    <property type="entry name" value="ThsA_Macro"/>
    <property type="match status" value="1"/>
</dbReference>
<reference evidence="3" key="1">
    <citation type="journal article" date="2014" name="Int. J. Syst. Evol. Microbiol.">
        <title>Complete genome sequence of Corynebacterium casei LMG S-19264T (=DSM 44701T), isolated from a smear-ripened cheese.</title>
        <authorList>
            <consortium name="US DOE Joint Genome Institute (JGI-PGF)"/>
            <person name="Walter F."/>
            <person name="Albersmeier A."/>
            <person name="Kalinowski J."/>
            <person name="Ruckert C."/>
        </authorList>
    </citation>
    <scope>NUCLEOTIDE SEQUENCE</scope>
    <source>
        <strain evidence="3">CGMCC 4.7679</strain>
    </source>
</reference>
<name>A0A8H9IPW6_9PSEU</name>
<keyword evidence="1" id="KW-0812">Transmembrane</keyword>
<feature type="domain" description="Thoeris protein ThsA Macro" evidence="2">
    <location>
        <begin position="81"/>
        <end position="266"/>
    </location>
</feature>
<feature type="transmembrane region" description="Helical" evidence="1">
    <location>
        <begin position="45"/>
        <end position="63"/>
    </location>
</feature>
<keyword evidence="1" id="KW-1133">Transmembrane helix</keyword>
<dbReference type="Proteomes" id="UP000658656">
    <property type="component" value="Unassembled WGS sequence"/>
</dbReference>
<accession>A0A8H9IPW6</accession>
<dbReference type="OrthoDB" id="3405809at2"/>
<proteinExistence type="predicted"/>
<feature type="transmembrane region" description="Helical" evidence="1">
    <location>
        <begin position="12"/>
        <end position="33"/>
    </location>
</feature>
<comment type="caution">
    <text evidence="3">The sequence shown here is derived from an EMBL/GenBank/DDBJ whole genome shotgun (WGS) entry which is preliminary data.</text>
</comment>
<gene>
    <name evidence="3" type="ORF">GCM10017566_16770</name>
</gene>
<evidence type="ECO:0000313" key="3">
    <source>
        <dbReference type="EMBL" id="GHF44500.1"/>
    </source>
</evidence>
<sequence>MTVKNDLVRRTFWAAFGTHTFAGIGFFAVLAGITDALIPDSLAPIGGLLLVVAAVVSICYGIMRAWPRPVWQSYDTPNTEIRIVEGDLFAQDGHIVIGMANTFDTEIPNIIDQHGVQGQLLTRVYENDRSELDNALAVALRSATPIGQFDEADQKPGKQVRYEIGTVATISRGVRKLFFCLAYAEMSARCEARGTVDGIWRSLTNLWKEVGARGNGTPVSIAVIGGGQSRISQILPAQDSIRLIALSYIFASRHEKVANRLNIVVQEDVARRLDMLELQSFLRSLK</sequence>
<keyword evidence="1" id="KW-0472">Membrane</keyword>
<dbReference type="RefSeq" id="WP_145937359.1">
    <property type="nucleotide sequence ID" value="NZ_BNAV01000002.1"/>
</dbReference>
<dbReference type="AlphaFoldDB" id="A0A8H9IPW6"/>
<dbReference type="InterPro" id="IPR045535">
    <property type="entry name" value="ThsA_Macro"/>
</dbReference>
<reference evidence="3" key="2">
    <citation type="submission" date="2020-09" db="EMBL/GenBank/DDBJ databases">
        <authorList>
            <person name="Sun Q."/>
            <person name="Zhou Y."/>
        </authorList>
    </citation>
    <scope>NUCLEOTIDE SEQUENCE</scope>
    <source>
        <strain evidence="3">CGMCC 4.7679</strain>
    </source>
</reference>